<keyword evidence="10" id="KW-1185">Reference proteome</keyword>
<dbReference type="Gene3D" id="2.60.40.10">
    <property type="entry name" value="Immunoglobulins"/>
    <property type="match status" value="3"/>
</dbReference>
<dbReference type="PANTHER" id="PTHR13723:SF157">
    <property type="entry name" value="ADAMTS-LIKE PROTEIN 1"/>
    <property type="match status" value="1"/>
</dbReference>
<evidence type="ECO:0000256" key="3">
    <source>
        <dbReference type="ARBA" id="ARBA00022729"/>
    </source>
</evidence>
<dbReference type="InterPro" id="IPR010294">
    <property type="entry name" value="ADAMTS_spacer1"/>
</dbReference>
<dbReference type="InParanoid" id="A0A4W3HMJ8"/>
<feature type="disulfide bond" evidence="6">
    <location>
        <begin position="47"/>
        <end position="53"/>
    </location>
</feature>
<dbReference type="InterPro" id="IPR056272">
    <property type="entry name" value="ADAMTSL1_dom"/>
</dbReference>
<dbReference type="Ensembl" id="ENSCMIT00000016831.1">
    <property type="protein sequence ID" value="ENSCMIP00000016500.1"/>
    <property type="gene ID" value="ENSCMIG00000007951.1"/>
</dbReference>
<keyword evidence="5 6" id="KW-1015">Disulfide bond</keyword>
<dbReference type="InterPro" id="IPR036179">
    <property type="entry name" value="Ig-like_dom_sf"/>
</dbReference>
<dbReference type="Pfam" id="PF05986">
    <property type="entry name" value="ADAMTS_spacer1"/>
    <property type="match status" value="1"/>
</dbReference>
<reference evidence="9" key="5">
    <citation type="submission" date="2025-09" db="UniProtKB">
        <authorList>
            <consortium name="Ensembl"/>
        </authorList>
    </citation>
    <scope>IDENTIFICATION</scope>
</reference>
<dbReference type="PRINTS" id="PR01857">
    <property type="entry name" value="ADAMTSFAMILY"/>
</dbReference>
<keyword evidence="3" id="KW-0732">Signal</keyword>
<dbReference type="InterPro" id="IPR010909">
    <property type="entry name" value="PLAC"/>
</dbReference>
<evidence type="ECO:0000256" key="4">
    <source>
        <dbReference type="ARBA" id="ARBA00022737"/>
    </source>
</evidence>
<feature type="disulfide bond" evidence="6">
    <location>
        <begin position="32"/>
        <end position="63"/>
    </location>
</feature>
<dbReference type="PROSITE" id="PS50092">
    <property type="entry name" value="TSP1"/>
    <property type="match status" value="11"/>
</dbReference>
<keyword evidence="4" id="KW-0677">Repeat</keyword>
<dbReference type="PANTHER" id="PTHR13723">
    <property type="entry name" value="ADAMTS A DISINTEGRIN AND METALLOPROTEASE WITH THROMBOSPONDIN MOTIFS PROTEASE"/>
    <property type="match status" value="1"/>
</dbReference>
<evidence type="ECO:0000256" key="2">
    <source>
        <dbReference type="ARBA" id="ARBA00022525"/>
    </source>
</evidence>
<dbReference type="Pfam" id="PF00090">
    <property type="entry name" value="TSP_1"/>
    <property type="match status" value="1"/>
</dbReference>
<sequence>SAKAFWVPSLRMAQSEEDKDSQWDAWGPWSECSRTCGGGASYSLRRCLNSRNCEGRNIRYRTCSSVTCPPEAGDFRAQQCSAYNDVKYQGQYHAWLPVYDHPDKPCALKCQAKGTTLVVELAPKVLDGTRCYTETLHMCISGNCRVVGCDHQLGSSAKEDNCGVCSGDGSTCRLVRGQYKSQVSANKLDDTVIAIPYGSRHIRIVLKGPDHLYLETKTLLGQKGENDLSVPGALNIENTSLEYQKLPEKEILRTNGPLGADFTVKIQYAGTADSSVQYLFYQPIIHQWRETDFFPCSVTCSGGYQLTSAECYDLRSRQVVADQYCHYYPENIKPKPKLQECNMDPCPASDGFKQIIPFDHYQPLPRWDSSPWTSCSSSCGGGVQIRTISCVEEDINGQINTVEEWKCMYTHKFPVVQPCNLFDCPKWLTQEWSPCTVTCGQGLRYRVVLCIDHRGLHAGGCNSKKKPHIKEECTIPVPCYKPKEKLPVEAKLPWYKQAQELEEIVAVSEEPSFIPEPWLPCSTTCGAGTQTRKVKCQVLLSFSQSVEDLPDDECDGNRPQTERACYTGPCGGETVEYDLAETDLLYTALQDFDELYDWEYKGFTECSESCAGGVQEAVVVCLNKQTRETVIESLCMIHRRPPQLLKACNLEPCPPRWEAGKWSSCSASCGVGLQTRDVICTHLLSRESNETVVLGDESCMQPKPDHVQACNRFDCLPDWHSEGWQECSRSCGGGVQVQQLLCKQRKADGSFLDLRQELCSSPKPNTQKICGIVDCPAEWWPLKWLQVGLPTCSRTCGEGVQRRDVVCTKMLKDGVSISVNSSDCYSLPRPAMVRACSVAPCTSKKEYKPISSAGPHILALRKVYIQLRKEKKLQFTIGGYAYLLPKTSVVIRCPVRRVRKSMITWQKDGKPLSSSSHVMVTHFGYIKINRLKPVNIGTYTCVAGPVRENFVIKLFGSNNKLIEFPSSNKQEGIIGKGILNEAVSPKENGSKSNKNGFFLNHNNPYDSIILKLLEMKGWSRDRLDSRESQESIEKDFISEEDHNLEAVVPLTYTIDQERLDETIRILSQQTDELKDVYATRFIAQLSTEIAGGQLDGNESKPNTDSTLVETMYHKATIAGQGTPKLSSVDLPSSKEFIHTAKMPVILRKTNDKGFPLSAEVIAYVGQTVLLASWTLRLVLRCEAEGIPQPVVSWAKNGQILKYNNRGSKHDLVNTNSTSISVDVGTTVKAILGANITIRCQGDGLPQPRITWTKDKSRLHTNTSHFQNGSLVILNVTLINQGLYSCQASNALGQAIETTRLLVKGTIDVHTSIDLMTEKRGKSTRVPDPRSQSKYKWLLGGMMPCSAPCGNKGMQLTKLKCLQDNNIEVERSYCKEKPKPLIHSVPCNVKDCPPRWITTTWSPCTESCGGGSQSRQISCQRVTAAGILVDLSDDFCANLGRKPMDIQTCNKQHCSEWLVSKWGQCNGQCVGLRLGTQRRNILCQAHNGTKLPFDQCSRNTSLRNCTTDVCIVHWESNSWTPCTSSCGNYGFQSRRVECVHLGSNRVVREQFCLWKQRPANWQRCNIIPSECRDTTRYCEMVKRLKLCHLSQYKLRCCESCRDL</sequence>
<dbReference type="GO" id="GO:0031012">
    <property type="term" value="C:extracellular matrix"/>
    <property type="evidence" value="ECO:0007669"/>
    <property type="project" value="TreeGrafter"/>
</dbReference>
<dbReference type="FunFam" id="2.20.100.10:FF:000005">
    <property type="entry name" value="ADAM metallopeptidase with thrombospondin type 1 motif 9"/>
    <property type="match status" value="1"/>
</dbReference>
<dbReference type="InterPro" id="IPR000884">
    <property type="entry name" value="TSP1_rpt"/>
</dbReference>
<dbReference type="InterPro" id="IPR013783">
    <property type="entry name" value="Ig-like_fold"/>
</dbReference>
<dbReference type="SMART" id="SM00408">
    <property type="entry name" value="IGc2"/>
    <property type="match status" value="2"/>
</dbReference>
<dbReference type="SUPFAM" id="SSF82895">
    <property type="entry name" value="TSP-1 type 1 repeat"/>
    <property type="match status" value="11"/>
</dbReference>
<evidence type="ECO:0000256" key="5">
    <source>
        <dbReference type="ARBA" id="ARBA00023157"/>
    </source>
</evidence>
<dbReference type="STRING" id="7868.ENSCMIP00000016500"/>
<dbReference type="OMA" id="VECVHIR"/>
<accession>A0A4W3HMJ8</accession>
<dbReference type="PROSITE" id="PS50900">
    <property type="entry name" value="PLAC"/>
    <property type="match status" value="1"/>
</dbReference>
<dbReference type="GeneTree" id="ENSGT00940000156243"/>
<dbReference type="InterPro" id="IPR013273">
    <property type="entry name" value="ADAMTS/ADAMTS-like"/>
</dbReference>
<dbReference type="GO" id="GO:0030198">
    <property type="term" value="P:extracellular matrix organization"/>
    <property type="evidence" value="ECO:0007669"/>
    <property type="project" value="InterPro"/>
</dbReference>
<gene>
    <name evidence="9" type="primary">LOC103178080</name>
</gene>
<evidence type="ECO:0000259" key="8">
    <source>
        <dbReference type="PROSITE" id="PS50900"/>
    </source>
</evidence>
<dbReference type="FunFam" id="2.20.100.10:FF:000025">
    <property type="entry name" value="ADAMTS like 1"/>
    <property type="match status" value="1"/>
</dbReference>
<evidence type="ECO:0000259" key="7">
    <source>
        <dbReference type="PROSITE" id="PS50835"/>
    </source>
</evidence>
<dbReference type="InterPro" id="IPR013098">
    <property type="entry name" value="Ig_I-set"/>
</dbReference>
<dbReference type="Proteomes" id="UP000314986">
    <property type="component" value="Unassembled WGS sequence"/>
</dbReference>
<feature type="disulfide bond" evidence="6">
    <location>
        <begin position="36"/>
        <end position="68"/>
    </location>
</feature>
<dbReference type="FunFam" id="2.60.40.10:FF:000487">
    <property type="entry name" value="ADAMTS-like 3 isoform 1"/>
    <property type="match status" value="1"/>
</dbReference>
<dbReference type="Pfam" id="PF08686">
    <property type="entry name" value="PLAC"/>
    <property type="match status" value="1"/>
</dbReference>
<evidence type="ECO:0000256" key="1">
    <source>
        <dbReference type="ARBA" id="ARBA00004613"/>
    </source>
</evidence>
<dbReference type="SMART" id="SM00209">
    <property type="entry name" value="TSP1"/>
    <property type="match status" value="12"/>
</dbReference>
<dbReference type="Pfam" id="PF19030">
    <property type="entry name" value="TSP1_ADAMTS"/>
    <property type="match status" value="11"/>
</dbReference>
<name>A0A4W3HMJ8_CALMI</name>
<dbReference type="Pfam" id="PF13927">
    <property type="entry name" value="Ig_3"/>
    <property type="match status" value="1"/>
</dbReference>
<dbReference type="Pfam" id="PF07679">
    <property type="entry name" value="I-set"/>
    <property type="match status" value="1"/>
</dbReference>
<reference evidence="10" key="1">
    <citation type="journal article" date="2006" name="Science">
        <title>Ancient noncoding elements conserved in the human genome.</title>
        <authorList>
            <person name="Venkatesh B."/>
            <person name="Kirkness E.F."/>
            <person name="Loh Y.H."/>
            <person name="Halpern A.L."/>
            <person name="Lee A.P."/>
            <person name="Johnson J."/>
            <person name="Dandona N."/>
            <person name="Viswanathan L.D."/>
            <person name="Tay A."/>
            <person name="Venter J.C."/>
            <person name="Strausberg R.L."/>
            <person name="Brenner S."/>
        </authorList>
    </citation>
    <scope>NUCLEOTIDE SEQUENCE [LARGE SCALE GENOMIC DNA]</scope>
</reference>
<dbReference type="InterPro" id="IPR003599">
    <property type="entry name" value="Ig_sub"/>
</dbReference>
<dbReference type="Gene3D" id="2.20.100.10">
    <property type="entry name" value="Thrombospondin type-1 (TSP1) repeat"/>
    <property type="match status" value="10"/>
</dbReference>
<feature type="domain" description="Ig-like" evidence="7">
    <location>
        <begin position="1143"/>
        <end position="1198"/>
    </location>
</feature>
<dbReference type="InterPro" id="IPR050439">
    <property type="entry name" value="ADAMTS_ADAMTS-like"/>
</dbReference>
<reference evidence="10" key="3">
    <citation type="journal article" date="2014" name="Nature">
        <title>Elephant shark genome provides unique insights into gnathostome evolution.</title>
        <authorList>
            <consortium name="International Elephant Shark Genome Sequencing Consortium"/>
            <person name="Venkatesh B."/>
            <person name="Lee A.P."/>
            <person name="Ravi V."/>
            <person name="Maurya A.K."/>
            <person name="Lian M.M."/>
            <person name="Swann J.B."/>
            <person name="Ohta Y."/>
            <person name="Flajnik M.F."/>
            <person name="Sutoh Y."/>
            <person name="Kasahara M."/>
            <person name="Hoon S."/>
            <person name="Gangu V."/>
            <person name="Roy S.W."/>
            <person name="Irimia M."/>
            <person name="Korzh V."/>
            <person name="Kondrychyn I."/>
            <person name="Lim Z.W."/>
            <person name="Tay B.H."/>
            <person name="Tohari S."/>
            <person name="Kong K.W."/>
            <person name="Ho S."/>
            <person name="Lorente-Galdos B."/>
            <person name="Quilez J."/>
            <person name="Marques-Bonet T."/>
            <person name="Raney B.J."/>
            <person name="Ingham P.W."/>
            <person name="Tay A."/>
            <person name="Hillier L.W."/>
            <person name="Minx P."/>
            <person name="Boehm T."/>
            <person name="Wilson R.K."/>
            <person name="Brenner S."/>
            <person name="Warren W.C."/>
        </authorList>
    </citation>
    <scope>NUCLEOTIDE SEQUENCE [LARGE SCALE GENOMIC DNA]</scope>
</reference>
<reference evidence="9" key="4">
    <citation type="submission" date="2025-08" db="UniProtKB">
        <authorList>
            <consortium name="Ensembl"/>
        </authorList>
    </citation>
    <scope>IDENTIFICATION</scope>
</reference>
<evidence type="ECO:0000313" key="9">
    <source>
        <dbReference type="Ensembl" id="ENSCMIP00000016500.1"/>
    </source>
</evidence>
<reference evidence="10" key="2">
    <citation type="journal article" date="2007" name="PLoS Biol.">
        <title>Survey sequencing and comparative analysis of the elephant shark (Callorhinchus milii) genome.</title>
        <authorList>
            <person name="Venkatesh B."/>
            <person name="Kirkness E.F."/>
            <person name="Loh Y.H."/>
            <person name="Halpern A.L."/>
            <person name="Lee A.P."/>
            <person name="Johnson J."/>
            <person name="Dandona N."/>
            <person name="Viswanathan L.D."/>
            <person name="Tay A."/>
            <person name="Venter J.C."/>
            <person name="Strausberg R.L."/>
            <person name="Brenner S."/>
        </authorList>
    </citation>
    <scope>NUCLEOTIDE SEQUENCE [LARGE SCALE GENOMIC DNA]</scope>
</reference>
<dbReference type="SMART" id="SM00409">
    <property type="entry name" value="IG"/>
    <property type="match status" value="2"/>
</dbReference>
<dbReference type="GO" id="GO:0005576">
    <property type="term" value="C:extracellular region"/>
    <property type="evidence" value="ECO:0007669"/>
    <property type="project" value="UniProtKB-SubCell"/>
</dbReference>
<dbReference type="Gene3D" id="2.60.120.830">
    <property type="match status" value="1"/>
</dbReference>
<dbReference type="InterPro" id="IPR045371">
    <property type="entry name" value="ADAMTS_CR_3"/>
</dbReference>
<dbReference type="PROSITE" id="PS50835">
    <property type="entry name" value="IG_LIKE"/>
    <property type="match status" value="3"/>
</dbReference>
<feature type="domain" description="Ig-like" evidence="7">
    <location>
        <begin position="855"/>
        <end position="943"/>
    </location>
</feature>
<dbReference type="InterPro" id="IPR003598">
    <property type="entry name" value="Ig_sub2"/>
</dbReference>
<dbReference type="FunFam" id="2.20.100.10:FF:000009">
    <property type="entry name" value="ADAMTS-like protein 3 isoform A"/>
    <property type="match status" value="2"/>
</dbReference>
<proteinExistence type="predicted"/>
<feature type="domain" description="PLAC" evidence="8">
    <location>
        <begin position="1566"/>
        <end position="1602"/>
    </location>
</feature>
<dbReference type="InterPro" id="IPR036383">
    <property type="entry name" value="TSP1_rpt_sf"/>
</dbReference>
<dbReference type="InterPro" id="IPR007110">
    <property type="entry name" value="Ig-like_dom"/>
</dbReference>
<evidence type="ECO:0000313" key="10">
    <source>
        <dbReference type="Proteomes" id="UP000314986"/>
    </source>
</evidence>
<dbReference type="Pfam" id="PF19236">
    <property type="entry name" value="ADAMTS_CR_3"/>
    <property type="match status" value="1"/>
</dbReference>
<keyword evidence="2" id="KW-0964">Secreted</keyword>
<protein>
    <submittedName>
        <fullName evidence="9">ADAMTS like 1</fullName>
    </submittedName>
</protein>
<organism evidence="9 10">
    <name type="scientific">Callorhinchus milii</name>
    <name type="common">Ghost shark</name>
    <dbReference type="NCBI Taxonomy" id="7868"/>
    <lineage>
        <taxon>Eukaryota</taxon>
        <taxon>Metazoa</taxon>
        <taxon>Chordata</taxon>
        <taxon>Craniata</taxon>
        <taxon>Vertebrata</taxon>
        <taxon>Chondrichthyes</taxon>
        <taxon>Holocephali</taxon>
        <taxon>Chimaeriformes</taxon>
        <taxon>Callorhinchidae</taxon>
        <taxon>Callorhinchus</taxon>
    </lineage>
</organism>
<dbReference type="Pfam" id="PF24484">
    <property type="entry name" value="ADAMTSL1"/>
    <property type="match status" value="1"/>
</dbReference>
<dbReference type="SUPFAM" id="SSF48726">
    <property type="entry name" value="Immunoglobulin"/>
    <property type="match status" value="2"/>
</dbReference>
<feature type="domain" description="Ig-like" evidence="7">
    <location>
        <begin position="1217"/>
        <end position="1301"/>
    </location>
</feature>
<comment type="subcellular location">
    <subcellularLocation>
        <location evidence="1">Secreted</location>
    </subcellularLocation>
</comment>
<evidence type="ECO:0000256" key="6">
    <source>
        <dbReference type="PIRSR" id="PIRSR613273-3"/>
    </source>
</evidence>
<dbReference type="CDD" id="cd00096">
    <property type="entry name" value="Ig"/>
    <property type="match status" value="1"/>
</dbReference>